<proteinExistence type="inferred from homology"/>
<keyword evidence="2 6" id="KW-0689">Ribosomal protein</keyword>
<evidence type="ECO:0000313" key="6">
    <source>
        <dbReference type="EMBL" id="WDA99093.1"/>
    </source>
</evidence>
<dbReference type="GO" id="GO:1990904">
    <property type="term" value="C:ribonucleoprotein complex"/>
    <property type="evidence" value="ECO:0007669"/>
    <property type="project" value="UniProtKB-KW"/>
</dbReference>
<dbReference type="InterPro" id="IPR050096">
    <property type="entry name" value="Bacterial_rp_bL28"/>
</dbReference>
<dbReference type="InterPro" id="IPR037147">
    <property type="entry name" value="Ribosomal_bL28_sf"/>
</dbReference>
<protein>
    <recommendedName>
        <fullName evidence="4">Large ribosomal subunit protein bL28c</fullName>
    </recommendedName>
    <alternativeName>
        <fullName evidence="5">50S ribosomal protein L28, chloroplastic</fullName>
    </alternativeName>
</protein>
<dbReference type="InterPro" id="IPR001383">
    <property type="entry name" value="Ribosomal_bL28_bact-type"/>
</dbReference>
<evidence type="ECO:0000256" key="1">
    <source>
        <dbReference type="ARBA" id="ARBA00008760"/>
    </source>
</evidence>
<dbReference type="GO" id="GO:0005840">
    <property type="term" value="C:ribosome"/>
    <property type="evidence" value="ECO:0007669"/>
    <property type="project" value="UniProtKB-KW"/>
</dbReference>
<evidence type="ECO:0000256" key="4">
    <source>
        <dbReference type="ARBA" id="ARBA00035265"/>
    </source>
</evidence>
<dbReference type="SUPFAM" id="SSF143800">
    <property type="entry name" value="L28p-like"/>
    <property type="match status" value="1"/>
</dbReference>
<dbReference type="GO" id="GO:0006412">
    <property type="term" value="P:translation"/>
    <property type="evidence" value="ECO:0007669"/>
    <property type="project" value="InterPro"/>
</dbReference>
<gene>
    <name evidence="6" type="primary">rpl28</name>
    <name evidence="6" type="ORF">GRSY_088</name>
</gene>
<keyword evidence="6" id="KW-0934">Plastid</keyword>
<evidence type="ECO:0000256" key="5">
    <source>
        <dbReference type="ARBA" id="ARBA00035447"/>
    </source>
</evidence>
<evidence type="ECO:0000256" key="2">
    <source>
        <dbReference type="ARBA" id="ARBA00022980"/>
    </source>
</evidence>
<dbReference type="Gene3D" id="2.30.170.40">
    <property type="entry name" value="Ribosomal protein L28/L24"/>
    <property type="match status" value="1"/>
</dbReference>
<dbReference type="EMBL" id="OP616812">
    <property type="protein sequence ID" value="WDA99093.1"/>
    <property type="molecule type" value="Genomic_DNA"/>
</dbReference>
<keyword evidence="3" id="KW-0687">Ribonucleoprotein</keyword>
<name>A0A9Y1I2H3_9RHOD</name>
<dbReference type="AlphaFoldDB" id="A0A9Y1I2H3"/>
<accession>A0A9Y1I2H3</accession>
<dbReference type="PANTHER" id="PTHR39080">
    <property type="entry name" value="50S RIBOSOMAL PROTEIN L28"/>
    <property type="match status" value="1"/>
</dbReference>
<dbReference type="GO" id="GO:0003735">
    <property type="term" value="F:structural constituent of ribosome"/>
    <property type="evidence" value="ECO:0007669"/>
    <property type="project" value="InterPro"/>
</dbReference>
<dbReference type="InterPro" id="IPR026569">
    <property type="entry name" value="Ribosomal_bL28"/>
</dbReference>
<dbReference type="HAMAP" id="MF_00373">
    <property type="entry name" value="Ribosomal_bL28"/>
    <property type="match status" value="1"/>
</dbReference>
<reference evidence="6" key="1">
    <citation type="journal article" date="2023" name="J. Phycol.">
        <title>Revised classification of the Cyanidiophyceae based on plastid genome data with descriptions of the Cavernulicolales ord. nov. and Galdieriales ord. nov. (Rhodophyta).</title>
        <authorList>
            <person name="Park S.I."/>
            <person name="Cho C.H."/>
            <person name="Ciniglia C."/>
            <person name="Huang T.Y."/>
            <person name="Liu S.L."/>
            <person name="Bustamante D.E."/>
            <person name="Calderon M.S."/>
            <person name="Mansilla A."/>
            <person name="McDermott T."/>
            <person name="Andersen R.A."/>
            <person name="Yoon H.S."/>
        </authorList>
    </citation>
    <scope>NUCLEOTIDE SEQUENCE</scope>
</reference>
<dbReference type="PANTHER" id="PTHR39080:SF1">
    <property type="entry name" value="LARGE RIBOSOMAL SUBUNIT PROTEIN BL28A"/>
    <property type="match status" value="1"/>
</dbReference>
<dbReference type="InterPro" id="IPR034704">
    <property type="entry name" value="Ribosomal_bL28/bL31-like_sf"/>
</dbReference>
<geneLocation type="plastid" evidence="6"/>
<dbReference type="NCBIfam" id="TIGR00009">
    <property type="entry name" value="L28"/>
    <property type="match status" value="1"/>
</dbReference>
<sequence length="68" mass="8216">MSKKCYITGKRPNNGYRITYSHKRNKKRQDLNLQSKKIWISHEQKYVKLRLSTKAIKLLRKKSLKKIV</sequence>
<evidence type="ECO:0000256" key="3">
    <source>
        <dbReference type="ARBA" id="ARBA00023274"/>
    </source>
</evidence>
<comment type="similarity">
    <text evidence="1">Belongs to the bacterial ribosomal protein bL28 family.</text>
</comment>
<dbReference type="Pfam" id="PF00830">
    <property type="entry name" value="Ribosomal_L28"/>
    <property type="match status" value="1"/>
</dbReference>
<organism evidence="6">
    <name type="scientific">Gronococcus sybilensis</name>
    <dbReference type="NCBI Taxonomy" id="3028029"/>
    <lineage>
        <taxon>Eukaryota</taxon>
        <taxon>Rhodophyta</taxon>
        <taxon>Bangiophyceae</taxon>
        <taxon>Cavernulicolales</taxon>
        <taxon>Cavernulicolaceae</taxon>
        <taxon>Gronococcus</taxon>
    </lineage>
</organism>